<feature type="compositionally biased region" description="Pro residues" evidence="1">
    <location>
        <begin position="148"/>
        <end position="161"/>
    </location>
</feature>
<sequence>MNATKSLLATAVFAVIGGSVAYAAQPTDGPLYDPAQLPSFKGRVTQYDLTPRGDVAGLILDGNTEVHFSPRQSTLLVATVKPGDMVTIHGLKARTIPMIKAMSITQDATGQSVVESHDGPRFGPGGPGFGGGPGGGHFWPHWFGHGPAMPPHGAPPPPPPGGDATELSASGTVKLQLHGPRGELDGVLLDNGTEIHLPPPAAEQLGDALAVGKPVAVKGFGSKTILGTAIEARSLGASAATLKDIAPPPGLPGPGPHGDHH</sequence>
<name>A0A839UYS1_9PROT</name>
<dbReference type="Proteomes" id="UP000557688">
    <property type="component" value="Unassembled WGS sequence"/>
</dbReference>
<reference evidence="3 4" key="1">
    <citation type="submission" date="2020-08" db="EMBL/GenBank/DDBJ databases">
        <title>Genomic Encyclopedia of Type Strains, Phase III (KMG-III): the genomes of soil and plant-associated and newly described type strains.</title>
        <authorList>
            <person name="Whitman W."/>
        </authorList>
    </citation>
    <scope>NUCLEOTIDE SEQUENCE [LARGE SCALE GENOMIC DNA]</scope>
    <source>
        <strain evidence="3 4">CECT 8088</strain>
    </source>
</reference>
<evidence type="ECO:0000313" key="3">
    <source>
        <dbReference type="EMBL" id="MBB3174936.1"/>
    </source>
</evidence>
<accession>A0A839UYS1</accession>
<feature type="chain" id="PRO_5033058977" description="DUF5666 domain-containing protein" evidence="2">
    <location>
        <begin position="24"/>
        <end position="261"/>
    </location>
</feature>
<gene>
    <name evidence="3" type="ORF">FHR90_002783</name>
</gene>
<evidence type="ECO:0000256" key="1">
    <source>
        <dbReference type="SAM" id="MobiDB-lite"/>
    </source>
</evidence>
<evidence type="ECO:0000256" key="2">
    <source>
        <dbReference type="SAM" id="SignalP"/>
    </source>
</evidence>
<keyword evidence="2" id="KW-0732">Signal</keyword>
<proteinExistence type="predicted"/>
<evidence type="ECO:0000313" key="4">
    <source>
        <dbReference type="Proteomes" id="UP000557688"/>
    </source>
</evidence>
<feature type="region of interest" description="Disordered" evidence="1">
    <location>
        <begin position="146"/>
        <end position="166"/>
    </location>
</feature>
<feature type="region of interest" description="Disordered" evidence="1">
    <location>
        <begin position="241"/>
        <end position="261"/>
    </location>
</feature>
<comment type="caution">
    <text evidence="3">The sequence shown here is derived from an EMBL/GenBank/DDBJ whole genome shotgun (WGS) entry which is preliminary data.</text>
</comment>
<dbReference type="AlphaFoldDB" id="A0A839UYS1"/>
<dbReference type="EMBL" id="JACHXV010000014">
    <property type="protein sequence ID" value="MBB3174936.1"/>
    <property type="molecule type" value="Genomic_DNA"/>
</dbReference>
<feature type="signal peptide" evidence="2">
    <location>
        <begin position="1"/>
        <end position="23"/>
    </location>
</feature>
<organism evidence="3 4">
    <name type="scientific">Endobacter medicaginis</name>
    <dbReference type="NCBI Taxonomy" id="1181271"/>
    <lineage>
        <taxon>Bacteria</taxon>
        <taxon>Pseudomonadati</taxon>
        <taxon>Pseudomonadota</taxon>
        <taxon>Alphaproteobacteria</taxon>
        <taxon>Acetobacterales</taxon>
        <taxon>Acetobacteraceae</taxon>
        <taxon>Endobacter</taxon>
    </lineage>
</organism>
<dbReference type="RefSeq" id="WP_183275414.1">
    <property type="nucleotide sequence ID" value="NZ_JACHXV010000014.1"/>
</dbReference>
<keyword evidence="4" id="KW-1185">Reference proteome</keyword>
<protein>
    <recommendedName>
        <fullName evidence="5">DUF5666 domain-containing protein</fullName>
    </recommendedName>
</protein>
<evidence type="ECO:0008006" key="5">
    <source>
        <dbReference type="Google" id="ProtNLM"/>
    </source>
</evidence>
<feature type="compositionally biased region" description="Pro residues" evidence="1">
    <location>
        <begin position="246"/>
        <end position="255"/>
    </location>
</feature>